<keyword evidence="2" id="KW-1185">Reference proteome</keyword>
<sequence>MTTAMVLEGMSVPDFVEHILNHTVANSTLIVCGSKEDFLEQLRSATLPAFGHPTLRRLAAAQSTAVTFCPGVTHLRAYLATLLPKPHALDSGTAVLALLNPIALHKATPEFSAQGLNRSFALAFEAASRTMAQLILSESPCPDDAQTDDNPWDEQVSILHVGSRTSGPTELGWLGRTVPVRKVASRWFTFERPPQAYSGTISDKDEGQSENFNPR</sequence>
<protein>
    <submittedName>
        <fullName evidence="1">Uncharacterized protein</fullName>
    </submittedName>
</protein>
<name>A0A6A7C036_9PEZI</name>
<evidence type="ECO:0000313" key="2">
    <source>
        <dbReference type="Proteomes" id="UP000799421"/>
    </source>
</evidence>
<organism evidence="1 2">
    <name type="scientific">Piedraia hortae CBS 480.64</name>
    <dbReference type="NCBI Taxonomy" id="1314780"/>
    <lineage>
        <taxon>Eukaryota</taxon>
        <taxon>Fungi</taxon>
        <taxon>Dikarya</taxon>
        <taxon>Ascomycota</taxon>
        <taxon>Pezizomycotina</taxon>
        <taxon>Dothideomycetes</taxon>
        <taxon>Dothideomycetidae</taxon>
        <taxon>Capnodiales</taxon>
        <taxon>Piedraiaceae</taxon>
        <taxon>Piedraia</taxon>
    </lineage>
</organism>
<dbReference type="OrthoDB" id="5391496at2759"/>
<dbReference type="EMBL" id="MU005978">
    <property type="protein sequence ID" value="KAF2860743.1"/>
    <property type="molecule type" value="Genomic_DNA"/>
</dbReference>
<dbReference type="AlphaFoldDB" id="A0A6A7C036"/>
<accession>A0A6A7C036</accession>
<gene>
    <name evidence="1" type="ORF">K470DRAFT_257532</name>
</gene>
<evidence type="ECO:0000313" key="1">
    <source>
        <dbReference type="EMBL" id="KAF2860743.1"/>
    </source>
</evidence>
<dbReference type="Proteomes" id="UP000799421">
    <property type="component" value="Unassembled WGS sequence"/>
</dbReference>
<reference evidence="1" key="1">
    <citation type="journal article" date="2020" name="Stud. Mycol.">
        <title>101 Dothideomycetes genomes: a test case for predicting lifestyles and emergence of pathogens.</title>
        <authorList>
            <person name="Haridas S."/>
            <person name="Albert R."/>
            <person name="Binder M."/>
            <person name="Bloem J."/>
            <person name="Labutti K."/>
            <person name="Salamov A."/>
            <person name="Andreopoulos B."/>
            <person name="Baker S."/>
            <person name="Barry K."/>
            <person name="Bills G."/>
            <person name="Bluhm B."/>
            <person name="Cannon C."/>
            <person name="Castanera R."/>
            <person name="Culley D."/>
            <person name="Daum C."/>
            <person name="Ezra D."/>
            <person name="Gonzalez J."/>
            <person name="Henrissat B."/>
            <person name="Kuo A."/>
            <person name="Liang C."/>
            <person name="Lipzen A."/>
            <person name="Lutzoni F."/>
            <person name="Magnuson J."/>
            <person name="Mondo S."/>
            <person name="Nolan M."/>
            <person name="Ohm R."/>
            <person name="Pangilinan J."/>
            <person name="Park H.-J."/>
            <person name="Ramirez L."/>
            <person name="Alfaro M."/>
            <person name="Sun H."/>
            <person name="Tritt A."/>
            <person name="Yoshinaga Y."/>
            <person name="Zwiers L.-H."/>
            <person name="Turgeon B."/>
            <person name="Goodwin S."/>
            <person name="Spatafora J."/>
            <person name="Crous P."/>
            <person name="Grigoriev I."/>
        </authorList>
    </citation>
    <scope>NUCLEOTIDE SEQUENCE</scope>
    <source>
        <strain evidence="1">CBS 480.64</strain>
    </source>
</reference>
<proteinExistence type="predicted"/>